<gene>
    <name evidence="2" type="ORF">EDE15_1102</name>
</gene>
<evidence type="ECO:0000313" key="2">
    <source>
        <dbReference type="EMBL" id="RSL15611.1"/>
    </source>
</evidence>
<feature type="domain" description="ARG and Rhodanese-Phosphatase-superfamily-associated" evidence="1">
    <location>
        <begin position="37"/>
        <end position="393"/>
    </location>
</feature>
<dbReference type="Pfam" id="PF20208">
    <property type="entry name" value="ARPP-1"/>
    <property type="match status" value="1"/>
</dbReference>
<dbReference type="AlphaFoldDB" id="A0A3R9Q886"/>
<comment type="caution">
    <text evidence="2">The sequence shown here is derived from an EMBL/GenBank/DDBJ whole genome shotgun (WGS) entry which is preliminary data.</text>
</comment>
<protein>
    <recommendedName>
        <fullName evidence="1">ARG and Rhodanese-Phosphatase-superfamily-associated domain-containing protein</fullName>
    </recommendedName>
</protein>
<accession>A0A3R9Q886</accession>
<sequence>MRKTRTVRLGAALMVVIAVLMTGQWTRVEAGGIDGGYRVLKPIQSGDLTLFPVVRTDGKASPADQFLTLDEGLKSGEVEVTEAGKVQGLVRSRGTATPWRYLGDQVNTLVLVNNSKRPLVLLAGEIVTGGKQDRVIAKDRIVPAGADPIDLSVFCIEHGRWTESSAKFGTTAKNATGSFMVQPSVRQQAMVAKDQQQVWNSVGGAISTMSVVAGPRPSVDANANVTVGGLVVTGPMHGNAPVFMDGRSALGTTSYAKAMQTEAVSAKVDDEAAGLVQSREQALATLRQEHAVGVVVAVRGEVIWADIFSNTELLARYWTKLVRSYAAEGLGSGVSHGTASIADAQRFLDAPSRGREDTEGEVGVYRYREVKAGGTDLFALEVLLPGTGYDIHVSKLKLKGPGWNTQP</sequence>
<evidence type="ECO:0000259" key="1">
    <source>
        <dbReference type="Pfam" id="PF20208"/>
    </source>
</evidence>
<dbReference type="EMBL" id="RSDW01000001">
    <property type="protein sequence ID" value="RSL15611.1"/>
    <property type="molecule type" value="Genomic_DNA"/>
</dbReference>
<reference evidence="2 3" key="1">
    <citation type="submission" date="2018-12" db="EMBL/GenBank/DDBJ databases">
        <title>Sequencing of bacterial isolates from soil warming experiment in Harvard Forest, Massachusetts, USA.</title>
        <authorList>
            <person name="Deangelis K."/>
        </authorList>
    </citation>
    <scope>NUCLEOTIDE SEQUENCE [LARGE SCALE GENOMIC DNA]</scope>
    <source>
        <strain evidence="2 3">EB153</strain>
    </source>
</reference>
<name>A0A3R9Q886_9BACT</name>
<organism evidence="2 3">
    <name type="scientific">Edaphobacter aggregans</name>
    <dbReference type="NCBI Taxonomy" id="570835"/>
    <lineage>
        <taxon>Bacteria</taxon>
        <taxon>Pseudomonadati</taxon>
        <taxon>Acidobacteriota</taxon>
        <taxon>Terriglobia</taxon>
        <taxon>Terriglobales</taxon>
        <taxon>Acidobacteriaceae</taxon>
        <taxon>Edaphobacter</taxon>
    </lineage>
</organism>
<dbReference type="Proteomes" id="UP000269669">
    <property type="component" value="Unassembled WGS sequence"/>
</dbReference>
<dbReference type="OrthoDB" id="9796904at2"/>
<keyword evidence="3" id="KW-1185">Reference proteome</keyword>
<dbReference type="RefSeq" id="WP_125484332.1">
    <property type="nucleotide sequence ID" value="NZ_RSDW01000001.1"/>
</dbReference>
<evidence type="ECO:0000313" key="3">
    <source>
        <dbReference type="Proteomes" id="UP000269669"/>
    </source>
</evidence>
<dbReference type="InterPro" id="IPR046699">
    <property type="entry name" value="ARPP-1"/>
</dbReference>
<proteinExistence type="predicted"/>